<comment type="subcellular location">
    <subcellularLocation>
        <location evidence="8">Nucleus</location>
    </subcellularLocation>
    <subcellularLocation>
        <location evidence="8">Chromosome</location>
        <location evidence="8">Telomere</location>
    </subcellularLocation>
</comment>
<evidence type="ECO:0000256" key="5">
    <source>
        <dbReference type="ARBA" id="ARBA00023159"/>
    </source>
</evidence>
<dbReference type="InterPro" id="IPR001357">
    <property type="entry name" value="BRCT_dom"/>
</dbReference>
<organism evidence="11 12">
    <name type="scientific">Scytalidium lignicola</name>
    <name type="common">Hyphomycete</name>
    <dbReference type="NCBI Taxonomy" id="5539"/>
    <lineage>
        <taxon>Eukaryota</taxon>
        <taxon>Fungi</taxon>
        <taxon>Dikarya</taxon>
        <taxon>Ascomycota</taxon>
        <taxon>Pezizomycotina</taxon>
        <taxon>Leotiomycetes</taxon>
        <taxon>Leotiomycetes incertae sedis</taxon>
        <taxon>Scytalidium</taxon>
    </lineage>
</organism>
<protein>
    <recommendedName>
        <fullName evidence="8">DNA-binding protein RAP1</fullName>
    </recommendedName>
</protein>
<dbReference type="SMART" id="SM00501">
    <property type="entry name" value="BRIGHT"/>
    <property type="match status" value="1"/>
</dbReference>
<feature type="domain" description="ARID" evidence="10">
    <location>
        <begin position="332"/>
        <end position="427"/>
    </location>
</feature>
<dbReference type="OMA" id="WKYITDS"/>
<dbReference type="Pfam" id="PF11626">
    <property type="entry name" value="Rap1_C"/>
    <property type="match status" value="1"/>
</dbReference>
<feature type="non-terminal residue" evidence="11">
    <location>
        <position position="1"/>
    </location>
</feature>
<dbReference type="PROSITE" id="PS51011">
    <property type="entry name" value="ARID"/>
    <property type="match status" value="1"/>
</dbReference>
<dbReference type="Pfam" id="PF16589">
    <property type="entry name" value="BRCT_2"/>
    <property type="match status" value="1"/>
</dbReference>
<proteinExistence type="inferred from homology"/>
<dbReference type="STRING" id="5539.A0A3E2H973"/>
<comment type="caution">
    <text evidence="11">The sequence shown here is derived from an EMBL/GenBank/DDBJ whole genome shotgun (WGS) entry which is preliminary data.</text>
</comment>
<dbReference type="SUPFAM" id="SSF46774">
    <property type="entry name" value="ARID-like"/>
    <property type="match status" value="1"/>
</dbReference>
<dbReference type="InterPro" id="IPR021661">
    <property type="entry name" value="Rap1_C"/>
</dbReference>
<keyword evidence="3 8" id="KW-0779">Telomere</keyword>
<dbReference type="Gene3D" id="1.10.10.60">
    <property type="entry name" value="Homeodomain-like"/>
    <property type="match status" value="1"/>
</dbReference>
<dbReference type="InterPro" id="IPR039595">
    <property type="entry name" value="TE2IP/Rap1"/>
</dbReference>
<evidence type="ECO:0000256" key="2">
    <source>
        <dbReference type="ARBA" id="ARBA00022454"/>
    </source>
</evidence>
<dbReference type="Gene3D" id="1.10.150.60">
    <property type="entry name" value="ARID DNA-binding domain"/>
    <property type="match status" value="1"/>
</dbReference>
<evidence type="ECO:0000256" key="4">
    <source>
        <dbReference type="ARBA" id="ARBA00023015"/>
    </source>
</evidence>
<evidence type="ECO:0000256" key="9">
    <source>
        <dbReference type="SAM" id="MobiDB-lite"/>
    </source>
</evidence>
<feature type="compositionally biased region" description="Low complexity" evidence="9">
    <location>
        <begin position="190"/>
        <end position="200"/>
    </location>
</feature>
<keyword evidence="12" id="KW-1185">Reference proteome</keyword>
<gene>
    <name evidence="11" type="ORF">B7463_g6406</name>
</gene>
<dbReference type="GO" id="GO:0070187">
    <property type="term" value="C:shelterin complex"/>
    <property type="evidence" value="ECO:0007669"/>
    <property type="project" value="TreeGrafter"/>
</dbReference>
<evidence type="ECO:0000313" key="12">
    <source>
        <dbReference type="Proteomes" id="UP000258309"/>
    </source>
</evidence>
<feature type="region of interest" description="Disordered" evidence="9">
    <location>
        <begin position="83"/>
        <end position="118"/>
    </location>
</feature>
<reference evidence="11 12" key="1">
    <citation type="submission" date="2018-05" db="EMBL/GenBank/DDBJ databases">
        <title>Draft genome sequence of Scytalidium lignicola DSM 105466, a ubiquitous saprotrophic fungus.</title>
        <authorList>
            <person name="Buettner E."/>
            <person name="Gebauer A.M."/>
            <person name="Hofrichter M."/>
            <person name="Liers C."/>
            <person name="Kellner H."/>
        </authorList>
    </citation>
    <scope>NUCLEOTIDE SEQUENCE [LARGE SCALE GENOMIC DNA]</scope>
    <source>
        <strain evidence="11 12">DSM 105466</strain>
    </source>
</reference>
<feature type="region of interest" description="Disordered" evidence="9">
    <location>
        <begin position="171"/>
        <end position="214"/>
    </location>
</feature>
<dbReference type="SUPFAM" id="SSF46689">
    <property type="entry name" value="Homeodomain-like"/>
    <property type="match status" value="1"/>
</dbReference>
<feature type="non-terminal residue" evidence="11">
    <location>
        <position position="662"/>
    </location>
</feature>
<dbReference type="InterPro" id="IPR001606">
    <property type="entry name" value="ARID_dom"/>
</dbReference>
<evidence type="ECO:0000313" key="11">
    <source>
        <dbReference type="EMBL" id="RFU29930.1"/>
    </source>
</evidence>
<evidence type="ECO:0000256" key="8">
    <source>
        <dbReference type="RuleBase" id="RU367107"/>
    </source>
</evidence>
<comment type="subunit">
    <text evidence="8">Homodimer.</text>
</comment>
<feature type="compositionally biased region" description="Polar residues" evidence="9">
    <location>
        <begin position="302"/>
        <end position="321"/>
    </location>
</feature>
<sequence>MAPAVVYNSNNGNNVGTLFEGKKLFIAQRVPSRPRWVDLVKANGGAIVPLEINADYVVCDHVRKNNPPGSISWTFIQDSLKNGELEDPDAHPAGPPVGTVRQAGSSQPVKSTRKPFTADDDRILRQWVQRAEQQGLSTKGNEIYQQLELKHPNHTWQSWRDHWVKKLAHMPQRSEPENDLLDDGPRRPNPTRTRAAPTVRRSPRNKPADKIPPNRGLFAKEEVEELFKAYYEILAVDETKVDQAWEEWAKEVKYPSHTAEEWRTYFREEVKPRMESSKEYQPINVVESLSEEAELVDGEPLNTHQSNSPRPSTANRQNGFQPHSEMAADTSLYDEDVFKIELSEFAQEMDFEVNFNPNICGRGIPLFRIWQVVRSREFGGFNNVEKKNLWASVCKKLKFHQWRDRDAPTLLKDCCFQNLVDFEDAKMQYLELSHAEMQDEDADLEISASSTKKRRLDTNNEPNKRQRINKGKGKEREIPSTPEQGDTNPDNVIQLEEDDEGDSFVDSKRRQMVNNRPISKLARPRDPETQDFSFPGSDPFIIEDSFMVPSEDDSQQQAEELEDYIHRFIALGYKQEVVIMALEATTMETGDAGIVMEALINGEGIPQNMQGVWTEEDDEALDAPEDSDDFQRILEKHGMDIVATRQRYMKEKIEAQRQLGFG</sequence>
<dbReference type="CDD" id="cd11655">
    <property type="entry name" value="rap1_myb-like"/>
    <property type="match status" value="1"/>
</dbReference>
<keyword evidence="5" id="KW-0010">Activator</keyword>
<dbReference type="OrthoDB" id="435460at2759"/>
<evidence type="ECO:0000256" key="3">
    <source>
        <dbReference type="ARBA" id="ARBA00022895"/>
    </source>
</evidence>
<evidence type="ECO:0000256" key="7">
    <source>
        <dbReference type="ARBA" id="ARBA00023242"/>
    </source>
</evidence>
<dbReference type="PANTHER" id="PTHR16466:SF6">
    <property type="entry name" value="TELOMERIC REPEAT-BINDING FACTOR 2-INTERACTING PROTEIN 1"/>
    <property type="match status" value="1"/>
</dbReference>
<keyword evidence="6" id="KW-0804">Transcription</keyword>
<feature type="compositionally biased region" description="Polar residues" evidence="9">
    <location>
        <begin position="481"/>
        <end position="491"/>
    </location>
</feature>
<evidence type="ECO:0000259" key="10">
    <source>
        <dbReference type="PROSITE" id="PS51011"/>
    </source>
</evidence>
<dbReference type="GO" id="GO:0031848">
    <property type="term" value="P:protection from non-homologous end joining at telomere"/>
    <property type="evidence" value="ECO:0007669"/>
    <property type="project" value="TreeGrafter"/>
</dbReference>
<feature type="region of interest" description="Disordered" evidence="9">
    <location>
        <begin position="440"/>
        <end position="494"/>
    </location>
</feature>
<dbReference type="Pfam" id="PF01388">
    <property type="entry name" value="ARID"/>
    <property type="match status" value="1"/>
</dbReference>
<dbReference type="Pfam" id="PF08914">
    <property type="entry name" value="Myb_Rap1"/>
    <property type="match status" value="1"/>
</dbReference>
<feature type="region of interest" description="Disordered" evidence="9">
    <location>
        <begin position="291"/>
        <end position="321"/>
    </location>
</feature>
<dbReference type="EMBL" id="NCSJ02000113">
    <property type="protein sequence ID" value="RFU29930.1"/>
    <property type="molecule type" value="Genomic_DNA"/>
</dbReference>
<name>A0A3E2H973_SCYLI</name>
<dbReference type="AlphaFoldDB" id="A0A3E2H973"/>
<dbReference type="GO" id="GO:0010833">
    <property type="term" value="P:telomere maintenance via telomere lengthening"/>
    <property type="evidence" value="ECO:0007669"/>
    <property type="project" value="UniProtKB-UniRule"/>
</dbReference>
<accession>A0A3E2H973</accession>
<dbReference type="Gene3D" id="1.10.10.2170">
    <property type="match status" value="1"/>
</dbReference>
<dbReference type="GO" id="GO:0042162">
    <property type="term" value="F:telomeric DNA binding"/>
    <property type="evidence" value="ECO:0007669"/>
    <property type="project" value="TreeGrafter"/>
</dbReference>
<keyword evidence="2 8" id="KW-0158">Chromosome</keyword>
<comment type="function">
    <text evidence="8">Involved in the regulation of telomere length, clustering and has a specific role in telomere position effect (TPE).</text>
</comment>
<dbReference type="CDD" id="cd16100">
    <property type="entry name" value="ARID"/>
    <property type="match status" value="1"/>
</dbReference>
<evidence type="ECO:0000256" key="1">
    <source>
        <dbReference type="ARBA" id="ARBA00010467"/>
    </source>
</evidence>
<keyword evidence="4" id="KW-0805">Transcription regulation</keyword>
<comment type="similarity">
    <text evidence="1 8">Belongs to the RAP1 family.</text>
</comment>
<dbReference type="InterPro" id="IPR015010">
    <property type="entry name" value="TERF2IP_Myb"/>
</dbReference>
<dbReference type="InterPro" id="IPR036431">
    <property type="entry name" value="ARID_dom_sf"/>
</dbReference>
<dbReference type="Proteomes" id="UP000258309">
    <property type="component" value="Unassembled WGS sequence"/>
</dbReference>
<evidence type="ECO:0000256" key="6">
    <source>
        <dbReference type="ARBA" id="ARBA00023163"/>
    </source>
</evidence>
<dbReference type="PANTHER" id="PTHR16466">
    <property type="entry name" value="TELOMERE REPEAT-BINDING FACTOR 2-INTERACTING PROTEIN 1"/>
    <property type="match status" value="1"/>
</dbReference>
<keyword evidence="7 8" id="KW-0539">Nucleus</keyword>
<dbReference type="InterPro" id="IPR009057">
    <property type="entry name" value="Homeodomain-like_sf"/>
</dbReference>
<dbReference type="InterPro" id="IPR038104">
    <property type="entry name" value="Rap1_C_sf"/>
</dbReference>